<evidence type="ECO:0000256" key="3">
    <source>
        <dbReference type="ARBA" id="ARBA00022692"/>
    </source>
</evidence>
<reference evidence="10" key="2">
    <citation type="submission" date="2025-09" db="UniProtKB">
        <authorList>
            <consortium name="Ensembl"/>
        </authorList>
    </citation>
    <scope>IDENTIFICATION</scope>
</reference>
<evidence type="ECO:0000313" key="11">
    <source>
        <dbReference type="Proteomes" id="UP000694419"/>
    </source>
</evidence>
<evidence type="ECO:0000256" key="8">
    <source>
        <dbReference type="SAM" id="Phobius"/>
    </source>
</evidence>
<dbReference type="PROSITE" id="PS51225">
    <property type="entry name" value="MARVEL"/>
    <property type="match status" value="1"/>
</dbReference>
<dbReference type="InterPro" id="IPR001285">
    <property type="entry name" value="Synaptophysin/porin"/>
</dbReference>
<evidence type="ECO:0000256" key="5">
    <source>
        <dbReference type="ARBA" id="ARBA00023136"/>
    </source>
</evidence>
<sequence length="203" mass="21603">MGRRREGGVGLERSRVGQREALEIFEGQGEDKIFSGADDEEEESGRRDCRTLGWGYGLNQAVFQPSLTTLCNKTWREDVHLVGDFSSSAQFFVTVAVLAFLYSMVALGVYLGYLHLYRGAGGKLPLVDFLATVAFSFLWLVSSSAWAKALTDVKISTGASLPHCQFPAVACFPAGVTPMGSLNVSVVGPRGGVGGKTELGGGG</sequence>
<keyword evidence="4 8" id="KW-1133">Transmembrane helix</keyword>
<proteinExistence type="inferred from homology"/>
<dbReference type="InterPro" id="IPR008253">
    <property type="entry name" value="Marvel"/>
</dbReference>
<dbReference type="Proteomes" id="UP000694419">
    <property type="component" value="Unplaced"/>
</dbReference>
<dbReference type="PANTHER" id="PTHR10306:SF9">
    <property type="entry name" value="SYNAPTOPHYSIN-LIKE PROTEIN 1"/>
    <property type="match status" value="1"/>
</dbReference>
<comment type="subcellular location">
    <subcellularLocation>
        <location evidence="1">Membrane</location>
        <topology evidence="1">Multi-pass membrane protein</topology>
    </subcellularLocation>
</comment>
<feature type="transmembrane region" description="Helical" evidence="8">
    <location>
        <begin position="126"/>
        <end position="147"/>
    </location>
</feature>
<name>A0A8C3K3G2_9CHAR</name>
<organism evidence="10 11">
    <name type="scientific">Calidris pygmaea</name>
    <name type="common">Spoon-billed sandpiper</name>
    <dbReference type="NCBI Taxonomy" id="425635"/>
    <lineage>
        <taxon>Eukaryota</taxon>
        <taxon>Metazoa</taxon>
        <taxon>Chordata</taxon>
        <taxon>Craniata</taxon>
        <taxon>Vertebrata</taxon>
        <taxon>Euteleostomi</taxon>
        <taxon>Archelosauria</taxon>
        <taxon>Archosauria</taxon>
        <taxon>Dinosauria</taxon>
        <taxon>Saurischia</taxon>
        <taxon>Theropoda</taxon>
        <taxon>Coelurosauria</taxon>
        <taxon>Aves</taxon>
        <taxon>Neognathae</taxon>
        <taxon>Neoaves</taxon>
        <taxon>Charadriiformes</taxon>
        <taxon>Scolopacidae</taxon>
        <taxon>Calidris</taxon>
    </lineage>
</organism>
<evidence type="ECO:0000256" key="2">
    <source>
        <dbReference type="ARBA" id="ARBA00006476"/>
    </source>
</evidence>
<evidence type="ECO:0000256" key="1">
    <source>
        <dbReference type="ARBA" id="ARBA00004141"/>
    </source>
</evidence>
<evidence type="ECO:0000256" key="7">
    <source>
        <dbReference type="PROSITE-ProRule" id="PRU00581"/>
    </source>
</evidence>
<dbReference type="Ensembl" id="ENSCPGT00000018757.1">
    <property type="protein sequence ID" value="ENSCPGP00000017153.1"/>
    <property type="gene ID" value="ENSCPGG00000012031.1"/>
</dbReference>
<evidence type="ECO:0000259" key="9">
    <source>
        <dbReference type="PROSITE" id="PS51225"/>
    </source>
</evidence>
<evidence type="ECO:0000256" key="6">
    <source>
        <dbReference type="ARBA" id="ARBA00023180"/>
    </source>
</evidence>
<reference evidence="10" key="1">
    <citation type="submission" date="2025-08" db="UniProtKB">
        <authorList>
            <consortium name="Ensembl"/>
        </authorList>
    </citation>
    <scope>IDENTIFICATION</scope>
</reference>
<evidence type="ECO:0000313" key="10">
    <source>
        <dbReference type="Ensembl" id="ENSCPGP00000017153.1"/>
    </source>
</evidence>
<accession>A0A8C3K3G2</accession>
<keyword evidence="6" id="KW-0325">Glycoprotein</keyword>
<dbReference type="PANTHER" id="PTHR10306">
    <property type="entry name" value="SYNAPTOPHYSIN"/>
    <property type="match status" value="1"/>
</dbReference>
<keyword evidence="11" id="KW-1185">Reference proteome</keyword>
<dbReference type="Pfam" id="PF01284">
    <property type="entry name" value="MARVEL"/>
    <property type="match status" value="1"/>
</dbReference>
<keyword evidence="5 7" id="KW-0472">Membrane</keyword>
<evidence type="ECO:0000256" key="4">
    <source>
        <dbReference type="ARBA" id="ARBA00022989"/>
    </source>
</evidence>
<dbReference type="GO" id="GO:0030672">
    <property type="term" value="C:synaptic vesicle membrane"/>
    <property type="evidence" value="ECO:0007669"/>
    <property type="project" value="TreeGrafter"/>
</dbReference>
<protein>
    <recommendedName>
        <fullName evidence="9">MARVEL domain-containing protein</fullName>
    </recommendedName>
</protein>
<feature type="domain" description="MARVEL" evidence="9">
    <location>
        <begin position="48"/>
        <end position="190"/>
    </location>
</feature>
<keyword evidence="3 7" id="KW-0812">Transmembrane</keyword>
<dbReference type="AlphaFoldDB" id="A0A8C3K3G2"/>
<comment type="similarity">
    <text evidence="2">Belongs to the synaptophysin/synaptobrevin family.</text>
</comment>
<feature type="transmembrane region" description="Helical" evidence="8">
    <location>
        <begin position="91"/>
        <end position="114"/>
    </location>
</feature>